<evidence type="ECO:0008006" key="3">
    <source>
        <dbReference type="Google" id="ProtNLM"/>
    </source>
</evidence>
<gene>
    <name evidence="1" type="ORF">HMPREF3192_00570</name>
</gene>
<reference evidence="2" key="1">
    <citation type="submission" date="2016-01" db="EMBL/GenBank/DDBJ databases">
        <authorList>
            <person name="Mitreva M."/>
            <person name="Pepin K.H."/>
            <person name="Mihindukulasuriya K.A."/>
            <person name="Fulton R."/>
            <person name="Fronick C."/>
            <person name="O'Laughlin M."/>
            <person name="Miner T."/>
            <person name="Herter B."/>
            <person name="Rosa B.A."/>
            <person name="Cordes M."/>
            <person name="Tomlinson C."/>
            <person name="Wollam A."/>
            <person name="Palsikar V.B."/>
            <person name="Mardis E.R."/>
            <person name="Wilson R.K."/>
        </authorList>
    </citation>
    <scope>NUCLEOTIDE SEQUENCE [LARGE SCALE GENOMIC DNA]</scope>
    <source>
        <strain evidence="2">DNF00019</strain>
    </source>
</reference>
<dbReference type="AlphaFoldDB" id="A0A133XW79"/>
<sequence length="268" mass="29720">MFRGAAMNRLDWNGILRLPDAALAGCRRIPKTVLVKQAMLTKTEQRRLDKVARLEHFATVQKSTTRIPPYENDERNVQSIVFLRCEMAAGTMAVAEVAELVHKCFPNPTVLLIEAGGCACVSVALTRKSQAEQGATVVERIEATGAFDPGRPEYTDFLGALEFARLPQGDLLAFLQGIAWAVRLSRSITSLGFYPLCADRDREQLGELIARSDALAMQIADIRQRRRDRGLSLNESARLRVEVKKLEAEFDLVMDSIKSVCTLGDAIE</sequence>
<dbReference type="EMBL" id="LSCR01000006">
    <property type="protein sequence ID" value="KXB35205.1"/>
    <property type="molecule type" value="Genomic_DNA"/>
</dbReference>
<dbReference type="Proteomes" id="UP000070675">
    <property type="component" value="Unassembled WGS sequence"/>
</dbReference>
<comment type="caution">
    <text evidence="1">The sequence shown here is derived from an EMBL/GenBank/DDBJ whole genome shotgun (WGS) entry which is preliminary data.</text>
</comment>
<organism evidence="1 2">
    <name type="scientific">Atopobium deltae</name>
    <dbReference type="NCBI Taxonomy" id="1393034"/>
    <lineage>
        <taxon>Bacteria</taxon>
        <taxon>Bacillati</taxon>
        <taxon>Actinomycetota</taxon>
        <taxon>Coriobacteriia</taxon>
        <taxon>Coriobacteriales</taxon>
        <taxon>Atopobiaceae</taxon>
        <taxon>Atopobium</taxon>
    </lineage>
</organism>
<evidence type="ECO:0000313" key="2">
    <source>
        <dbReference type="Proteomes" id="UP000070675"/>
    </source>
</evidence>
<keyword evidence="2" id="KW-1185">Reference proteome</keyword>
<protein>
    <recommendedName>
        <fullName evidence="3">DUF4391 domain-containing protein</fullName>
    </recommendedName>
</protein>
<dbReference type="Pfam" id="PF14335">
    <property type="entry name" value="DUF4391"/>
    <property type="match status" value="1"/>
</dbReference>
<name>A0A133XW79_9ACTN</name>
<dbReference type="STRING" id="1393034.HMPREF3192_00570"/>
<evidence type="ECO:0000313" key="1">
    <source>
        <dbReference type="EMBL" id="KXB35205.1"/>
    </source>
</evidence>
<proteinExistence type="predicted"/>
<accession>A0A133XW79</accession>
<dbReference type="PATRIC" id="fig|1393034.3.peg.552"/>
<dbReference type="InterPro" id="IPR025503">
    <property type="entry name" value="DUF4391"/>
</dbReference>